<reference evidence="2 3" key="2">
    <citation type="submission" date="2018-11" db="EMBL/GenBank/DDBJ databases">
        <authorList>
            <consortium name="Pathogen Informatics"/>
        </authorList>
    </citation>
    <scope>NUCLEOTIDE SEQUENCE [LARGE SCALE GENOMIC DNA]</scope>
</reference>
<proteinExistence type="predicted"/>
<dbReference type="OrthoDB" id="10530637at2759"/>
<dbReference type="Proteomes" id="UP000278807">
    <property type="component" value="Unassembled WGS sequence"/>
</dbReference>
<dbReference type="AlphaFoldDB" id="A0A0R3TX28"/>
<dbReference type="WBParaSite" id="HNAJ_0001241601-mRNA-1">
    <property type="protein sequence ID" value="HNAJ_0001241601-mRNA-1"/>
    <property type="gene ID" value="HNAJ_0001241601"/>
</dbReference>
<feature type="compositionally biased region" description="Basic residues" evidence="1">
    <location>
        <begin position="14"/>
        <end position="26"/>
    </location>
</feature>
<organism evidence="4">
    <name type="scientific">Rodentolepis nana</name>
    <name type="common">Dwarf tapeworm</name>
    <name type="synonym">Hymenolepis nana</name>
    <dbReference type="NCBI Taxonomy" id="102285"/>
    <lineage>
        <taxon>Eukaryota</taxon>
        <taxon>Metazoa</taxon>
        <taxon>Spiralia</taxon>
        <taxon>Lophotrochozoa</taxon>
        <taxon>Platyhelminthes</taxon>
        <taxon>Cestoda</taxon>
        <taxon>Eucestoda</taxon>
        <taxon>Cyclophyllidea</taxon>
        <taxon>Hymenolepididae</taxon>
        <taxon>Rodentolepis</taxon>
    </lineage>
</organism>
<feature type="compositionally biased region" description="Basic residues" evidence="1">
    <location>
        <begin position="94"/>
        <end position="108"/>
    </location>
</feature>
<feature type="compositionally biased region" description="Low complexity" evidence="1">
    <location>
        <begin position="1"/>
        <end position="13"/>
    </location>
</feature>
<evidence type="ECO:0000313" key="4">
    <source>
        <dbReference type="WBParaSite" id="HNAJ_0001241601-mRNA-1"/>
    </source>
</evidence>
<protein>
    <submittedName>
        <fullName evidence="2 4">Uncharacterized protein</fullName>
    </submittedName>
</protein>
<dbReference type="EMBL" id="UZAE01014281">
    <property type="protein sequence ID" value="VDO13008.1"/>
    <property type="molecule type" value="Genomic_DNA"/>
</dbReference>
<feature type="compositionally biased region" description="Polar residues" evidence="1">
    <location>
        <begin position="114"/>
        <end position="124"/>
    </location>
</feature>
<name>A0A0R3TX28_RODNA</name>
<sequence>MQSLLVVSSPTTSSKKKRRRRAKRKNAQQQQQQQQDQIADENTQIIGDEIVPAISEPRNPQDDNPPSKSTSISYEDNIEGGLKGSEGSPEKQNVKKKRKRRRRNRKSVSRNESDSGISNPSISDYSGPNEELFMSINNLFVKLSDELPTIDKAIQSLDLTKKKEIDHLTWHLEIAKTKSAKSKKSLVERCNERLNAWYCFMILLRYYLSYYGSQSSKALLSLSIC</sequence>
<feature type="region of interest" description="Disordered" evidence="1">
    <location>
        <begin position="1"/>
        <end position="124"/>
    </location>
</feature>
<gene>
    <name evidence="2" type="ORF">HNAJ_LOCUS12401</name>
</gene>
<feature type="compositionally biased region" description="Polar residues" evidence="1">
    <location>
        <begin position="36"/>
        <end position="45"/>
    </location>
</feature>
<keyword evidence="3" id="KW-1185">Reference proteome</keyword>
<evidence type="ECO:0000313" key="3">
    <source>
        <dbReference type="Proteomes" id="UP000278807"/>
    </source>
</evidence>
<evidence type="ECO:0000313" key="2">
    <source>
        <dbReference type="EMBL" id="VDO13008.1"/>
    </source>
</evidence>
<reference evidence="4" key="1">
    <citation type="submission" date="2017-02" db="UniProtKB">
        <authorList>
            <consortium name="WormBaseParasite"/>
        </authorList>
    </citation>
    <scope>IDENTIFICATION</scope>
</reference>
<evidence type="ECO:0000256" key="1">
    <source>
        <dbReference type="SAM" id="MobiDB-lite"/>
    </source>
</evidence>
<feature type="compositionally biased region" description="Polar residues" evidence="1">
    <location>
        <begin position="62"/>
        <end position="74"/>
    </location>
</feature>
<accession>A0A0R3TX28</accession>